<keyword evidence="4" id="KW-1185">Reference proteome</keyword>
<evidence type="ECO:0000256" key="1">
    <source>
        <dbReference type="SAM" id="MobiDB-lite"/>
    </source>
</evidence>
<dbReference type="RefSeq" id="WP_069852672.1">
    <property type="nucleotide sequence ID" value="NZ_CP014859.1"/>
</dbReference>
<dbReference type="EMBL" id="CP014859">
    <property type="protein sequence ID" value="AOS65879.1"/>
    <property type="molecule type" value="Genomic_DNA"/>
</dbReference>
<dbReference type="Proteomes" id="UP000095210">
    <property type="component" value="Chromosome"/>
</dbReference>
<reference evidence="4" key="1">
    <citation type="submission" date="2016-03" db="EMBL/GenBank/DDBJ databases">
        <title>Complete genome sequence of the type strain Actinoalloteichus hymeniacidonis DSM 45092.</title>
        <authorList>
            <person name="Schaffert L."/>
            <person name="Albersmeier A."/>
            <person name="Winkler A."/>
            <person name="Kalinowski J."/>
            <person name="Zotchev S."/>
            <person name="Ruckert C."/>
        </authorList>
    </citation>
    <scope>NUCLEOTIDE SEQUENCE [LARGE SCALE GENOMIC DNA]</scope>
    <source>
        <strain evidence="4">HPA177(T) (DSM 45092(T))</strain>
    </source>
</reference>
<feature type="transmembrane region" description="Helical" evidence="2">
    <location>
        <begin position="6"/>
        <end position="31"/>
    </location>
</feature>
<dbReference type="AlphaFoldDB" id="A0AAC9N0R5"/>
<keyword evidence="2" id="KW-1133">Transmembrane helix</keyword>
<name>A0AAC9N0R5_9PSEU</name>
<feature type="compositionally biased region" description="Basic and acidic residues" evidence="1">
    <location>
        <begin position="63"/>
        <end position="72"/>
    </location>
</feature>
<protein>
    <submittedName>
        <fullName evidence="3">Uncharacterized protein</fullName>
    </submittedName>
</protein>
<keyword evidence="2" id="KW-0812">Transmembrane</keyword>
<evidence type="ECO:0000313" key="3">
    <source>
        <dbReference type="EMBL" id="AOS65879.1"/>
    </source>
</evidence>
<accession>A0AAC9N0R5</accession>
<dbReference type="KEGG" id="ahm:TL08_25515"/>
<gene>
    <name evidence="3" type="ORF">TL08_25515</name>
</gene>
<evidence type="ECO:0000313" key="4">
    <source>
        <dbReference type="Proteomes" id="UP000095210"/>
    </source>
</evidence>
<evidence type="ECO:0000256" key="2">
    <source>
        <dbReference type="SAM" id="Phobius"/>
    </source>
</evidence>
<sequence length="149" mass="16152">MMIDEVTATVLGGCGLLVGGSLLIWFSIVGFGDRPVRQGKSAAMSPDTQHHLGRQDDPPGDGRPAESDEHAPDPSIDPESTGYGVAAIIQRCEAGRRRSTAEPRVHRARPVLPIDQPASALRVRSDRRPIVPAGMKRRTLRQRPVVPPR</sequence>
<proteinExistence type="predicted"/>
<feature type="compositionally biased region" description="Basic and acidic residues" evidence="1">
    <location>
        <begin position="93"/>
        <end position="105"/>
    </location>
</feature>
<feature type="compositionally biased region" description="Basic and acidic residues" evidence="1">
    <location>
        <begin position="48"/>
        <end position="57"/>
    </location>
</feature>
<feature type="region of interest" description="Disordered" evidence="1">
    <location>
        <begin position="39"/>
        <end position="149"/>
    </location>
</feature>
<organism evidence="3 4">
    <name type="scientific">Actinoalloteichus hymeniacidonis</name>
    <dbReference type="NCBI Taxonomy" id="340345"/>
    <lineage>
        <taxon>Bacteria</taxon>
        <taxon>Bacillati</taxon>
        <taxon>Actinomycetota</taxon>
        <taxon>Actinomycetes</taxon>
        <taxon>Pseudonocardiales</taxon>
        <taxon>Pseudonocardiaceae</taxon>
        <taxon>Actinoalloteichus</taxon>
    </lineage>
</organism>
<keyword evidence="2" id="KW-0472">Membrane</keyword>